<feature type="transmembrane region" description="Helical" evidence="3">
    <location>
        <begin position="102"/>
        <end position="125"/>
    </location>
</feature>
<reference evidence="4 5" key="1">
    <citation type="submission" date="2019-12" db="EMBL/GenBank/DDBJ databases">
        <title>Complete genome sequence of Algicella marina strain 9Alg 56(T) isolated from the red alga Tichocarpus crinitus.</title>
        <authorList>
            <person name="Kim S.-G."/>
            <person name="Nedashkovskaya O.I."/>
        </authorList>
    </citation>
    <scope>NUCLEOTIDE SEQUENCE [LARGE SCALE GENOMIC DNA]</scope>
    <source>
        <strain evidence="4 5">9Alg 56</strain>
    </source>
</reference>
<proteinExistence type="inferred from homology"/>
<dbReference type="EMBL" id="CP046620">
    <property type="protein sequence ID" value="QHQ34839.1"/>
    <property type="molecule type" value="Genomic_DNA"/>
</dbReference>
<keyword evidence="3" id="KW-1133">Transmembrane helix</keyword>
<feature type="transmembrane region" description="Helical" evidence="3">
    <location>
        <begin position="137"/>
        <end position="159"/>
    </location>
</feature>
<dbReference type="Gene3D" id="1.10.1760.20">
    <property type="match status" value="1"/>
</dbReference>
<evidence type="ECO:0000313" key="4">
    <source>
        <dbReference type="EMBL" id="QHQ34839.1"/>
    </source>
</evidence>
<organism evidence="4 5">
    <name type="scientific">Algicella marina</name>
    <dbReference type="NCBI Taxonomy" id="2683284"/>
    <lineage>
        <taxon>Bacteria</taxon>
        <taxon>Pseudomonadati</taxon>
        <taxon>Pseudomonadota</taxon>
        <taxon>Alphaproteobacteria</taxon>
        <taxon>Rhodobacterales</taxon>
        <taxon>Paracoccaceae</taxon>
        <taxon>Algicella</taxon>
    </lineage>
</organism>
<keyword evidence="2" id="KW-0813">Transport</keyword>
<keyword evidence="2 3" id="KW-0472">Membrane</keyword>
<keyword evidence="3" id="KW-0812">Transmembrane</keyword>
<feature type="transmembrane region" description="Helical" evidence="3">
    <location>
        <begin position="179"/>
        <end position="204"/>
    </location>
</feature>
<evidence type="ECO:0000313" key="5">
    <source>
        <dbReference type="Proteomes" id="UP000464495"/>
    </source>
</evidence>
<protein>
    <recommendedName>
        <fullName evidence="2">Biotin transporter</fullName>
    </recommendedName>
</protein>
<keyword evidence="2" id="KW-1003">Cell membrane</keyword>
<dbReference type="Pfam" id="PF02632">
    <property type="entry name" value="BioY"/>
    <property type="match status" value="1"/>
</dbReference>
<dbReference type="PANTHER" id="PTHR34295">
    <property type="entry name" value="BIOTIN TRANSPORTER BIOY"/>
    <property type="match status" value="1"/>
</dbReference>
<dbReference type="GO" id="GO:0005886">
    <property type="term" value="C:plasma membrane"/>
    <property type="evidence" value="ECO:0007669"/>
    <property type="project" value="UniProtKB-SubCell"/>
</dbReference>
<keyword evidence="5" id="KW-1185">Reference proteome</keyword>
<dbReference type="RefSeq" id="WP_161861405.1">
    <property type="nucleotide sequence ID" value="NZ_CP046620.1"/>
</dbReference>
<dbReference type="Proteomes" id="UP000464495">
    <property type="component" value="Chromosome"/>
</dbReference>
<dbReference type="PANTHER" id="PTHR34295:SF1">
    <property type="entry name" value="BIOTIN TRANSPORTER BIOY"/>
    <property type="match status" value="1"/>
</dbReference>
<evidence type="ECO:0000256" key="2">
    <source>
        <dbReference type="PIRNR" id="PIRNR016661"/>
    </source>
</evidence>
<comment type="subcellular location">
    <subcellularLocation>
        <location evidence="2">Cell membrane</location>
        <topology evidence="2">Multi-pass membrane protein</topology>
    </subcellularLocation>
</comment>
<dbReference type="AlphaFoldDB" id="A0A6P1T0M8"/>
<dbReference type="PIRSF" id="PIRSF016661">
    <property type="entry name" value="BioY"/>
    <property type="match status" value="1"/>
</dbReference>
<dbReference type="GO" id="GO:0015225">
    <property type="term" value="F:biotin transmembrane transporter activity"/>
    <property type="evidence" value="ECO:0007669"/>
    <property type="project" value="UniProtKB-UniRule"/>
</dbReference>
<feature type="transmembrane region" description="Helical" evidence="3">
    <location>
        <begin position="71"/>
        <end position="90"/>
    </location>
</feature>
<feature type="transmembrane region" description="Helical" evidence="3">
    <location>
        <begin position="46"/>
        <end position="64"/>
    </location>
</feature>
<dbReference type="InterPro" id="IPR003784">
    <property type="entry name" value="BioY"/>
</dbReference>
<accession>A0A6P1T0M8</accession>
<feature type="transmembrane region" description="Helical" evidence="3">
    <location>
        <begin position="21"/>
        <end position="40"/>
    </location>
</feature>
<sequence length="212" mass="22289">MTYAKDMVLQEAFGPSEGAMLWVKRVTLLVAGVIILATTAKITVPVYPSPVPISLATLSVLSLGAAYGPRLGLATILSYLAIGALGFNVFASSTAEFNGLEYIMAGSGGYLIGYAVATLALGLAARAGWDRSVLRMAGAMLIGNVIVYLIGVPWLHGFIATEGLFDQTAYSSHWAQTMAWGVTPYLIGDAIKLGIAALIFPMVWKLVGSART</sequence>
<evidence type="ECO:0000256" key="1">
    <source>
        <dbReference type="ARBA" id="ARBA00010692"/>
    </source>
</evidence>
<gene>
    <name evidence="4" type="ORF">GO499_06310</name>
</gene>
<dbReference type="KEGG" id="amaq:GO499_06310"/>
<name>A0A6P1T0M8_9RHOB</name>
<evidence type="ECO:0000256" key="3">
    <source>
        <dbReference type="SAM" id="Phobius"/>
    </source>
</evidence>
<comment type="similarity">
    <text evidence="1 2">Belongs to the BioY family.</text>
</comment>